<name>A0A5R9Q9V9_9GAMM</name>
<dbReference type="Proteomes" id="UP000306753">
    <property type="component" value="Unassembled WGS sequence"/>
</dbReference>
<dbReference type="AlphaFoldDB" id="A0A5R9Q9V9"/>
<dbReference type="InterPro" id="IPR036663">
    <property type="entry name" value="Fumarylacetoacetase_C_sf"/>
</dbReference>
<evidence type="ECO:0000259" key="1">
    <source>
        <dbReference type="Pfam" id="PF01557"/>
    </source>
</evidence>
<dbReference type="Gene3D" id="3.90.850.10">
    <property type="entry name" value="Fumarylacetoacetase-like, C-terminal domain"/>
    <property type="match status" value="1"/>
</dbReference>
<dbReference type="Pfam" id="PF01557">
    <property type="entry name" value="FAA_hydrolase"/>
    <property type="match status" value="1"/>
</dbReference>
<feature type="domain" description="Fumarylacetoacetase-like C-terminal" evidence="1">
    <location>
        <begin position="80"/>
        <end position="310"/>
    </location>
</feature>
<dbReference type="RefSeq" id="WP_138412765.1">
    <property type="nucleotide sequence ID" value="NZ_QLAG01000039.1"/>
</dbReference>
<dbReference type="InterPro" id="IPR041072">
    <property type="entry name" value="FAA_hydro_N"/>
</dbReference>
<accession>A0A5R9Q9V9</accession>
<evidence type="ECO:0000259" key="2">
    <source>
        <dbReference type="Pfam" id="PF18288"/>
    </source>
</evidence>
<organism evidence="3 4">
    <name type="scientific">Stutzerimonas nosocomialis</name>
    <dbReference type="NCBI Taxonomy" id="1056496"/>
    <lineage>
        <taxon>Bacteria</taxon>
        <taxon>Pseudomonadati</taxon>
        <taxon>Pseudomonadota</taxon>
        <taxon>Gammaproteobacteria</taxon>
        <taxon>Pseudomonadales</taxon>
        <taxon>Pseudomonadaceae</taxon>
        <taxon>Stutzerimonas</taxon>
    </lineage>
</organism>
<dbReference type="EMBL" id="QLAG01000039">
    <property type="protein sequence ID" value="TLX61602.1"/>
    <property type="molecule type" value="Genomic_DNA"/>
</dbReference>
<gene>
    <name evidence="3" type="ORF">DN820_20405</name>
</gene>
<protein>
    <submittedName>
        <fullName evidence="3">2-keto-4-pentenoate hydratase</fullName>
    </submittedName>
</protein>
<proteinExistence type="predicted"/>
<comment type="caution">
    <text evidence="3">The sequence shown here is derived from an EMBL/GenBank/DDBJ whole genome shotgun (WGS) entry which is preliminary data.</text>
</comment>
<dbReference type="PANTHER" id="PTHR43211">
    <property type="entry name" value="FUMARYLACETOACETATE HYDROLASE"/>
    <property type="match status" value="1"/>
</dbReference>
<evidence type="ECO:0000313" key="4">
    <source>
        <dbReference type="Proteomes" id="UP000306753"/>
    </source>
</evidence>
<dbReference type="InterPro" id="IPR011234">
    <property type="entry name" value="Fumarylacetoacetase-like_C"/>
</dbReference>
<dbReference type="Pfam" id="PF18288">
    <property type="entry name" value="FAA_hydro_N_2"/>
    <property type="match status" value="1"/>
</dbReference>
<keyword evidence="4" id="KW-1185">Reference proteome</keyword>
<feature type="domain" description="Fumarylacetoacetase N-terminal" evidence="2">
    <location>
        <begin position="1"/>
        <end position="77"/>
    </location>
</feature>
<evidence type="ECO:0000313" key="3">
    <source>
        <dbReference type="EMBL" id="TLX61602.1"/>
    </source>
</evidence>
<dbReference type="PANTHER" id="PTHR43211:SF1">
    <property type="entry name" value="BLL6422 PROTEIN"/>
    <property type="match status" value="1"/>
</dbReference>
<reference evidence="3 4" key="1">
    <citation type="journal article" date="2017" name="Eur. J. Clin. Microbiol. Infect. Dis.">
        <title>Uncommonly isolated clinical Pseudomonas: identification and phylogenetic assignation.</title>
        <authorList>
            <person name="Mulet M."/>
            <person name="Gomila M."/>
            <person name="Ramirez A."/>
            <person name="Cardew S."/>
            <person name="Moore E.R."/>
            <person name="Lalucat J."/>
            <person name="Garcia-Valdes E."/>
        </authorList>
    </citation>
    <scope>NUCLEOTIDE SEQUENCE [LARGE SCALE GENOMIC DNA]</scope>
    <source>
        <strain evidence="3 4">SD129</strain>
    </source>
</reference>
<sequence length="327" mass="35241">MKLASLNQGRDGVLVVVSRDLTCAVKVPAIAATLQAALDDWAHARPRLEAVYQHLNDGLESAAFPFDQAACHSPLPRAYHWADGSAYVNHVELVRKARGAEMPESFWHDPLMYQGGADTFLPPQAPIRLADEAWGIDLEGEIAVITDDVPMGATPAQAAGHIRLLMLVNDVSLRNLIPGELGKGFGFYQSKPSSSFSPVAVTPDELGESWKDGKVHRPLVSHINGALFGQPNAGVDMTFDFPTLIAHAAKTRALGAGTIIGSGTVSNYDRSAGSACLAEQRMLEVLEHGEARTPFLRFGDRVRIEMFEAGGQSIFGAIDQVVEKYEA</sequence>
<dbReference type="SUPFAM" id="SSF56529">
    <property type="entry name" value="FAH"/>
    <property type="match status" value="1"/>
</dbReference>
<dbReference type="GO" id="GO:0003824">
    <property type="term" value="F:catalytic activity"/>
    <property type="evidence" value="ECO:0007669"/>
    <property type="project" value="InterPro"/>
</dbReference>